<evidence type="ECO:0000256" key="1">
    <source>
        <dbReference type="ARBA" id="ARBA00023125"/>
    </source>
</evidence>
<dbReference type="AlphaFoldDB" id="A0A2S0RMK0"/>
<evidence type="ECO:0000313" key="2">
    <source>
        <dbReference type="EMBL" id="AZR07033.1"/>
    </source>
</evidence>
<organism evidence="2 3">
    <name type="scientific">Trueperella pyogenes</name>
    <dbReference type="NCBI Taxonomy" id="1661"/>
    <lineage>
        <taxon>Bacteria</taxon>
        <taxon>Bacillati</taxon>
        <taxon>Actinomycetota</taxon>
        <taxon>Actinomycetes</taxon>
        <taxon>Actinomycetales</taxon>
        <taxon>Actinomycetaceae</taxon>
        <taxon>Trueperella</taxon>
    </lineage>
</organism>
<reference evidence="2 3" key="1">
    <citation type="submission" date="2018-11" db="EMBL/GenBank/DDBJ databases">
        <title>Multidrug-resistant genes are associated with an 42-kb island TGI1 carrying a complex class 1 integron in a Trueperella pyogenes.</title>
        <authorList>
            <person name="Dong W."/>
        </authorList>
    </citation>
    <scope>NUCLEOTIDE SEQUENCE [LARGE SCALE GENOMIC DNA]</scope>
    <source>
        <strain evidence="2 3">TP4</strain>
    </source>
</reference>
<accession>A0A2S0RMK0</accession>
<keyword evidence="1" id="KW-0238">DNA-binding</keyword>
<dbReference type="PANTHER" id="PTHR43479">
    <property type="entry name" value="ACREF/ENVCD OPERON REPRESSOR-RELATED"/>
    <property type="match status" value="1"/>
</dbReference>
<dbReference type="InterPro" id="IPR009057">
    <property type="entry name" value="Homeodomain-like_sf"/>
</dbReference>
<dbReference type="InterPro" id="IPR001647">
    <property type="entry name" value="HTH_TetR"/>
</dbReference>
<dbReference type="RefSeq" id="WP_024964364.1">
    <property type="nucleotide sequence ID" value="NZ_CP028833.1"/>
</dbReference>
<dbReference type="PROSITE" id="PS50977">
    <property type="entry name" value="HTH_TETR_2"/>
    <property type="match status" value="1"/>
</dbReference>
<dbReference type="Pfam" id="PF00440">
    <property type="entry name" value="TetR_N"/>
    <property type="match status" value="1"/>
</dbReference>
<dbReference type="GO" id="GO:0003677">
    <property type="term" value="F:DNA binding"/>
    <property type="evidence" value="ECO:0007669"/>
    <property type="project" value="UniProtKB-UniRule"/>
</dbReference>
<gene>
    <name evidence="2" type="ORF">EBQ10_06800</name>
</gene>
<sequence>MEEVRVRPRGQVTRGQIVQATRDLIEEEGLKRMSVSAIANKAGITRSLFYHHFANLDEVADAVLEQVIEEFVVELQNWNQQRTFGDVAGSLNQAAHLMRRLINEEAPFSAALFSGANAQLYVAFIDRMARRISAYIAQSTVRDFAAHHEIKIAHVENTFYMMLTGLVALIKAQPDISHEEIVQIAAQTLHLEEYLPHCTTEN</sequence>
<dbReference type="SUPFAM" id="SSF46689">
    <property type="entry name" value="Homeodomain-like"/>
    <property type="match status" value="1"/>
</dbReference>
<dbReference type="Proteomes" id="UP000275951">
    <property type="component" value="Chromosome"/>
</dbReference>
<proteinExistence type="predicted"/>
<dbReference type="PRINTS" id="PR00455">
    <property type="entry name" value="HTHTETR"/>
</dbReference>
<dbReference type="EMBL" id="CP033905">
    <property type="protein sequence ID" value="AZR07033.1"/>
    <property type="molecule type" value="Genomic_DNA"/>
</dbReference>
<evidence type="ECO:0000313" key="3">
    <source>
        <dbReference type="Proteomes" id="UP000275951"/>
    </source>
</evidence>
<dbReference type="Gene3D" id="1.10.357.10">
    <property type="entry name" value="Tetracycline Repressor, domain 2"/>
    <property type="match status" value="1"/>
</dbReference>
<dbReference type="PANTHER" id="PTHR43479:SF11">
    <property type="entry name" value="ACREF_ENVCD OPERON REPRESSOR-RELATED"/>
    <property type="match status" value="1"/>
</dbReference>
<dbReference type="InterPro" id="IPR050624">
    <property type="entry name" value="HTH-type_Tx_Regulator"/>
</dbReference>
<protein>
    <submittedName>
        <fullName evidence="2">TetR/AcrR family transcriptional regulator</fullName>
    </submittedName>
</protein>
<name>A0A2S0RMK0_9ACTO</name>
<dbReference type="STRING" id="1661.CQ11_07350"/>